<dbReference type="PANTHER" id="PTHR33444:SF2">
    <property type="entry name" value="MARVEL DOMAIN-CONTAINING PROTEIN"/>
    <property type="match status" value="1"/>
</dbReference>
<dbReference type="WBParaSite" id="SMUV_0000700601-mRNA-1">
    <property type="protein sequence ID" value="SMUV_0000700601-mRNA-1"/>
    <property type="gene ID" value="SMUV_0000700601"/>
</dbReference>
<dbReference type="Proteomes" id="UP000046393">
    <property type="component" value="Unplaced"/>
</dbReference>
<evidence type="ECO:0000313" key="3">
    <source>
        <dbReference type="WBParaSite" id="SMUV_0000700601-mRNA-1"/>
    </source>
</evidence>
<keyword evidence="1" id="KW-0812">Transmembrane</keyword>
<keyword evidence="1" id="KW-0472">Membrane</keyword>
<dbReference type="AlphaFoldDB" id="A0A0N5AQN5"/>
<proteinExistence type="predicted"/>
<organism evidence="2 3">
    <name type="scientific">Syphacia muris</name>
    <dbReference type="NCBI Taxonomy" id="451379"/>
    <lineage>
        <taxon>Eukaryota</taxon>
        <taxon>Metazoa</taxon>
        <taxon>Ecdysozoa</taxon>
        <taxon>Nematoda</taxon>
        <taxon>Chromadorea</taxon>
        <taxon>Rhabditida</taxon>
        <taxon>Spirurina</taxon>
        <taxon>Oxyuridomorpha</taxon>
        <taxon>Oxyuroidea</taxon>
        <taxon>Oxyuridae</taxon>
        <taxon>Syphacia</taxon>
    </lineage>
</organism>
<keyword evidence="2" id="KW-1185">Reference proteome</keyword>
<feature type="transmembrane region" description="Helical" evidence="1">
    <location>
        <begin position="165"/>
        <end position="197"/>
    </location>
</feature>
<feature type="transmembrane region" description="Helical" evidence="1">
    <location>
        <begin position="51"/>
        <end position="68"/>
    </location>
</feature>
<dbReference type="InterPro" id="IPR040350">
    <property type="entry name" value="TMEM272"/>
</dbReference>
<name>A0A0N5AQN5_9BILA</name>
<protein>
    <submittedName>
        <fullName evidence="3">Uncharacterized protein</fullName>
    </submittedName>
</protein>
<feature type="transmembrane region" description="Helical" evidence="1">
    <location>
        <begin position="80"/>
        <end position="103"/>
    </location>
</feature>
<evidence type="ECO:0000313" key="2">
    <source>
        <dbReference type="Proteomes" id="UP000046393"/>
    </source>
</evidence>
<feature type="transmembrane region" description="Helical" evidence="1">
    <location>
        <begin position="124"/>
        <end position="145"/>
    </location>
</feature>
<keyword evidence="1" id="KW-1133">Transmembrane helix</keyword>
<evidence type="ECO:0000256" key="1">
    <source>
        <dbReference type="SAM" id="Phobius"/>
    </source>
</evidence>
<reference evidence="3" key="1">
    <citation type="submission" date="2017-02" db="UniProtKB">
        <authorList>
            <consortium name="WormBaseParasite"/>
        </authorList>
    </citation>
    <scope>IDENTIFICATION</scope>
</reference>
<sequence length="265" mass="30004">MSLPSYNAVRRVEVQEDNQLFDYDLCPSSTMRWYSAFKNAAKTAYWMGFRAMLNVIPLSMILVGLLNYDGCPIEPYIPRWLIWMGILLIIKYFIDLGVVIRNVCIGQPNIKKPTYKAELSPIDWIFAGLTLMLYLFGIAGFYWVLKSYGAVQYVLEGDDDFCDEVTYTATFVIIAVVTVILFGLTICSCLCFGILYWEDKRQPESINKPNPRILEEQQQHLTTLKNLPLDSVSNTALNGNETSLLPCTSSKTASDGIEITPELSK</sequence>
<accession>A0A0N5AQN5</accession>
<dbReference type="STRING" id="451379.A0A0N5AQN5"/>
<dbReference type="PANTHER" id="PTHR33444">
    <property type="entry name" value="SI:DKEY-19B23.12-RELATED"/>
    <property type="match status" value="1"/>
</dbReference>